<dbReference type="Gene3D" id="2.120.10.30">
    <property type="entry name" value="TolB, C-terminal domain"/>
    <property type="match status" value="1"/>
</dbReference>
<evidence type="ECO:0000313" key="2">
    <source>
        <dbReference type="EMBL" id="KAK5702627.1"/>
    </source>
</evidence>
<feature type="signal peptide" evidence="1">
    <location>
        <begin position="1"/>
        <end position="18"/>
    </location>
</feature>
<dbReference type="InterPro" id="IPR052998">
    <property type="entry name" value="Hetero-Diels-Alderase-like"/>
</dbReference>
<feature type="chain" id="PRO_5042889986" description="SMP-30/Gluconolactonase/LRE-like region domain-containing protein" evidence="1">
    <location>
        <begin position="19"/>
        <end position="342"/>
    </location>
</feature>
<gene>
    <name evidence="2" type="ORF">LTR97_003572</name>
</gene>
<accession>A0AAN7W7S8</accession>
<reference evidence="2" key="1">
    <citation type="submission" date="2023-08" db="EMBL/GenBank/DDBJ databases">
        <title>Black Yeasts Isolated from many extreme environments.</title>
        <authorList>
            <person name="Coleine C."/>
            <person name="Stajich J.E."/>
            <person name="Selbmann L."/>
        </authorList>
    </citation>
    <scope>NUCLEOTIDE SEQUENCE</scope>
    <source>
        <strain evidence="2">CCFEE 5810</strain>
    </source>
</reference>
<dbReference type="AlphaFoldDB" id="A0AAN7W7S8"/>
<comment type="caution">
    <text evidence="2">The sequence shown here is derived from an EMBL/GenBank/DDBJ whole genome shotgun (WGS) entry which is preliminary data.</text>
</comment>
<dbReference type="PANTHER" id="PTHR42060">
    <property type="entry name" value="NHL REPEAT-CONTAINING PROTEIN-RELATED"/>
    <property type="match status" value="1"/>
</dbReference>
<protein>
    <recommendedName>
        <fullName evidence="4">SMP-30/Gluconolactonase/LRE-like region domain-containing protein</fullName>
    </recommendedName>
</protein>
<dbReference type="PANTHER" id="PTHR42060:SF1">
    <property type="entry name" value="NHL REPEAT-CONTAINING PROTEIN"/>
    <property type="match status" value="1"/>
</dbReference>
<sequence length="342" mass="35540">MRASKLLVAVAALAVTHALPLPDDDAVGVVWQFENTTWIENLAVRGNGEILCTSLSAGAIFMVNPFAHTVSPNGAACRDDAKTSQEVTVHQFEAGNGVLGIAEIENDVFIVVTSQINLATSVASPGSAAAWRVHMGAWTLGDDQPVTLIANLTDVGLPDGVVALSEPGAVLVADAAKGLIWKLDTTNGKYDVIIQDDIFLSSSPQIPLGVDGLHIVDDYLYFTNLGDNILCRVSIDAAGNATDQIELVATMPAPDDFALAENGTAYVVGANQLYRVSAAGKVDVLAGGVNDTTLEGATSAQFGRTREDAGVLYIGTNGGLLVPTNGRLIGGQILAINVDAFV</sequence>
<dbReference type="SUPFAM" id="SSF63829">
    <property type="entry name" value="Calcium-dependent phosphotriesterase"/>
    <property type="match status" value="1"/>
</dbReference>
<evidence type="ECO:0000256" key="1">
    <source>
        <dbReference type="SAM" id="SignalP"/>
    </source>
</evidence>
<dbReference type="EMBL" id="JAVRQU010000005">
    <property type="protein sequence ID" value="KAK5702627.1"/>
    <property type="molecule type" value="Genomic_DNA"/>
</dbReference>
<organism evidence="2 3">
    <name type="scientific">Elasticomyces elasticus</name>
    <dbReference type="NCBI Taxonomy" id="574655"/>
    <lineage>
        <taxon>Eukaryota</taxon>
        <taxon>Fungi</taxon>
        <taxon>Dikarya</taxon>
        <taxon>Ascomycota</taxon>
        <taxon>Pezizomycotina</taxon>
        <taxon>Dothideomycetes</taxon>
        <taxon>Dothideomycetidae</taxon>
        <taxon>Mycosphaerellales</taxon>
        <taxon>Teratosphaeriaceae</taxon>
        <taxon>Elasticomyces</taxon>
    </lineage>
</organism>
<dbReference type="InterPro" id="IPR011042">
    <property type="entry name" value="6-blade_b-propeller_TolB-like"/>
</dbReference>
<evidence type="ECO:0008006" key="4">
    <source>
        <dbReference type="Google" id="ProtNLM"/>
    </source>
</evidence>
<evidence type="ECO:0000313" key="3">
    <source>
        <dbReference type="Proteomes" id="UP001310594"/>
    </source>
</evidence>
<name>A0AAN7W7S8_9PEZI</name>
<proteinExistence type="predicted"/>
<dbReference type="Proteomes" id="UP001310594">
    <property type="component" value="Unassembled WGS sequence"/>
</dbReference>
<keyword evidence="1" id="KW-0732">Signal</keyword>